<dbReference type="Proteomes" id="UP001153269">
    <property type="component" value="Unassembled WGS sequence"/>
</dbReference>
<feature type="region of interest" description="Disordered" evidence="1">
    <location>
        <begin position="210"/>
        <end position="249"/>
    </location>
</feature>
<dbReference type="AlphaFoldDB" id="A0A9N7YQH2"/>
<protein>
    <submittedName>
        <fullName evidence="2">Uncharacterized protein</fullName>
    </submittedName>
</protein>
<organism evidence="2 3">
    <name type="scientific">Pleuronectes platessa</name>
    <name type="common">European plaice</name>
    <dbReference type="NCBI Taxonomy" id="8262"/>
    <lineage>
        <taxon>Eukaryota</taxon>
        <taxon>Metazoa</taxon>
        <taxon>Chordata</taxon>
        <taxon>Craniata</taxon>
        <taxon>Vertebrata</taxon>
        <taxon>Euteleostomi</taxon>
        <taxon>Actinopterygii</taxon>
        <taxon>Neopterygii</taxon>
        <taxon>Teleostei</taxon>
        <taxon>Neoteleostei</taxon>
        <taxon>Acanthomorphata</taxon>
        <taxon>Carangaria</taxon>
        <taxon>Pleuronectiformes</taxon>
        <taxon>Pleuronectoidei</taxon>
        <taxon>Pleuronectidae</taxon>
        <taxon>Pleuronectes</taxon>
    </lineage>
</organism>
<reference evidence="2" key="1">
    <citation type="submission" date="2020-03" db="EMBL/GenBank/DDBJ databases">
        <authorList>
            <person name="Weist P."/>
        </authorList>
    </citation>
    <scope>NUCLEOTIDE SEQUENCE</scope>
</reference>
<dbReference type="EMBL" id="CADEAL010001589">
    <property type="protein sequence ID" value="CAB1433711.1"/>
    <property type="molecule type" value="Genomic_DNA"/>
</dbReference>
<sequence>MPAANGTQKCWQSIMMGLLGPREVEREDIGLEEEPHCGVYETINWNGRGGKLSTRSVDLGVRGSLRGTVGKPALLGECSSRESSLIPVHTDPDSGSLSARGCRWDPVKLSQLKKHNEPSSTRERHNRRRDVINVRVYGGLDASDITVRMLGLHVWLACFLTEAFQTHFSVWIISESGGGRALIGCQPSQLVCTEEAEAACSPGRAAQRTLRAEAATPRLAHTSAPNRREREEEKSSTSSVVTSAADQAV</sequence>
<evidence type="ECO:0000313" key="3">
    <source>
        <dbReference type="Proteomes" id="UP001153269"/>
    </source>
</evidence>
<evidence type="ECO:0000256" key="1">
    <source>
        <dbReference type="SAM" id="MobiDB-lite"/>
    </source>
</evidence>
<proteinExistence type="predicted"/>
<accession>A0A9N7YQH2</accession>
<evidence type="ECO:0000313" key="2">
    <source>
        <dbReference type="EMBL" id="CAB1433711.1"/>
    </source>
</evidence>
<feature type="compositionally biased region" description="Low complexity" evidence="1">
    <location>
        <begin position="236"/>
        <end position="249"/>
    </location>
</feature>
<name>A0A9N7YQH2_PLEPL</name>
<comment type="caution">
    <text evidence="2">The sequence shown here is derived from an EMBL/GenBank/DDBJ whole genome shotgun (WGS) entry which is preliminary data.</text>
</comment>
<gene>
    <name evidence="2" type="ORF">PLEPLA_LOCUS21802</name>
</gene>
<keyword evidence="3" id="KW-1185">Reference proteome</keyword>
<feature type="compositionally biased region" description="Basic and acidic residues" evidence="1">
    <location>
        <begin position="226"/>
        <end position="235"/>
    </location>
</feature>